<dbReference type="GO" id="GO:0016485">
    <property type="term" value="P:protein processing"/>
    <property type="evidence" value="ECO:0007669"/>
    <property type="project" value="TreeGrafter"/>
</dbReference>
<reference evidence="10 11" key="1">
    <citation type="submission" date="2016-10" db="EMBL/GenBank/DDBJ databases">
        <authorList>
            <person name="de Groot N.N."/>
        </authorList>
    </citation>
    <scope>NUCLEOTIDE SEQUENCE [LARGE SCALE GENOMIC DNA]</scope>
    <source>
        <strain evidence="10 11">YAD2003</strain>
    </source>
</reference>
<dbReference type="OrthoDB" id="9775677at2"/>
<name>A0A1H6K2X5_RUMFL</name>
<dbReference type="Proteomes" id="UP000183190">
    <property type="component" value="Unassembled WGS sequence"/>
</dbReference>
<keyword evidence="6" id="KW-0862">Zinc</keyword>
<feature type="domain" description="Peptidase M13 N-terminal" evidence="9">
    <location>
        <begin position="45"/>
        <end position="401"/>
    </location>
</feature>
<accession>A0A1H6K2X5</accession>
<keyword evidence="7" id="KW-0482">Metalloprotease</keyword>
<evidence type="ECO:0000256" key="3">
    <source>
        <dbReference type="ARBA" id="ARBA00022670"/>
    </source>
</evidence>
<dbReference type="PANTHER" id="PTHR11733:SF167">
    <property type="entry name" value="FI17812P1-RELATED"/>
    <property type="match status" value="1"/>
</dbReference>
<dbReference type="PANTHER" id="PTHR11733">
    <property type="entry name" value="ZINC METALLOPROTEASE FAMILY M13 NEPRILYSIN-RELATED"/>
    <property type="match status" value="1"/>
</dbReference>
<evidence type="ECO:0000256" key="4">
    <source>
        <dbReference type="ARBA" id="ARBA00022723"/>
    </source>
</evidence>
<proteinExistence type="inferred from homology"/>
<dbReference type="RefSeq" id="WP_074717309.1">
    <property type="nucleotide sequence ID" value="NZ_FNWV01000007.1"/>
</dbReference>
<dbReference type="Gene3D" id="3.40.390.10">
    <property type="entry name" value="Collagenase (Catalytic Domain)"/>
    <property type="match status" value="1"/>
</dbReference>
<dbReference type="InterPro" id="IPR042089">
    <property type="entry name" value="Peptidase_M13_dom_2"/>
</dbReference>
<dbReference type="AlphaFoldDB" id="A0A1H6K2X5"/>
<dbReference type="Pfam" id="PF05649">
    <property type="entry name" value="Peptidase_M13_N"/>
    <property type="match status" value="1"/>
</dbReference>
<comment type="similarity">
    <text evidence="2">Belongs to the peptidase M13 family.</text>
</comment>
<sequence length="641" mass="71326">MRRCVSAVLAAELLLTGCSAKIAQNGPKPIDNTVYTRESAGIRLQDDFYGYMDFDLLYGSDIPADMNELSAGQLVNKQVEDILSDEILTIANGKDYSIGSDEQKIHDLYEQYLDAEARDSVGLAPLEKGFEAIESSRTTSEFVRACGMLYTEYGVAALPAVYVSQDHFDSSRYSVVLGQMELFYSTDELLNGRDGAEELQRQMTELLKALGTDNADALAYDTVTMLLDIAESTADTGNMTIEEMHNIRKPGELAPLIASYIEKLGLGGRDVIVYDTEQLDKICYLLNDENLPQWKALAECVLIYGYKDYLPPKISKSMGTEKSSDEEKALNAVKNLLSDEVGNIYAKKYLDEKTLSAARQMTEDIIAAYKKVIETSELLSESERAECLAKIDHITVNIGCPDVEYYSSSEVSGSLLESVVSIKSAAVKDNFSKLDKSPDPTEWYMPPQTVNAVCRQQSNSITIPMAMFNAPYFDINADYYTNLGGLGSVIAHEIGHDFDAEGILYDEYGNYRPERIGSDRTKLLSDEVAEYFGSRQIMEKFYIDGERTKTENAADLGGMQVIASMTDNKDELKRIFGSYANIWATLSFDTDTAERIAEDVHSPAEIRVNGVLSSVDKFYEAYGITETDGMYVPPEKRVRVW</sequence>
<evidence type="ECO:0000256" key="6">
    <source>
        <dbReference type="ARBA" id="ARBA00022833"/>
    </source>
</evidence>
<dbReference type="InterPro" id="IPR018497">
    <property type="entry name" value="Peptidase_M13_C"/>
</dbReference>
<dbReference type="InterPro" id="IPR008753">
    <property type="entry name" value="Peptidase_M13_N"/>
</dbReference>
<evidence type="ECO:0000256" key="2">
    <source>
        <dbReference type="ARBA" id="ARBA00007357"/>
    </source>
</evidence>
<dbReference type="PROSITE" id="PS51885">
    <property type="entry name" value="NEPRILYSIN"/>
    <property type="match status" value="1"/>
</dbReference>
<dbReference type="InterPro" id="IPR000718">
    <property type="entry name" value="Peptidase_M13"/>
</dbReference>
<dbReference type="EMBL" id="FNWV01000007">
    <property type="protein sequence ID" value="SEH69609.1"/>
    <property type="molecule type" value="Genomic_DNA"/>
</dbReference>
<evidence type="ECO:0000256" key="5">
    <source>
        <dbReference type="ARBA" id="ARBA00022801"/>
    </source>
</evidence>
<dbReference type="GO" id="GO:0005886">
    <property type="term" value="C:plasma membrane"/>
    <property type="evidence" value="ECO:0007669"/>
    <property type="project" value="TreeGrafter"/>
</dbReference>
<dbReference type="InterPro" id="IPR024079">
    <property type="entry name" value="MetalloPept_cat_dom_sf"/>
</dbReference>
<dbReference type="SUPFAM" id="SSF55486">
    <property type="entry name" value="Metalloproteases ('zincins'), catalytic domain"/>
    <property type="match status" value="1"/>
</dbReference>
<evidence type="ECO:0000313" key="10">
    <source>
        <dbReference type="EMBL" id="SEH69609.1"/>
    </source>
</evidence>
<dbReference type="PRINTS" id="PR00786">
    <property type="entry name" value="NEPRILYSIN"/>
</dbReference>
<keyword evidence="5" id="KW-0378">Hydrolase</keyword>
<keyword evidence="3" id="KW-0645">Protease</keyword>
<dbReference type="CDD" id="cd08662">
    <property type="entry name" value="M13"/>
    <property type="match status" value="1"/>
</dbReference>
<feature type="domain" description="Peptidase M13 C-terminal" evidence="8">
    <location>
        <begin position="451"/>
        <end position="638"/>
    </location>
</feature>
<evidence type="ECO:0000259" key="9">
    <source>
        <dbReference type="Pfam" id="PF05649"/>
    </source>
</evidence>
<comment type="cofactor">
    <cofactor evidence="1">
        <name>Zn(2+)</name>
        <dbReference type="ChEBI" id="CHEBI:29105"/>
    </cofactor>
</comment>
<evidence type="ECO:0000259" key="8">
    <source>
        <dbReference type="Pfam" id="PF01431"/>
    </source>
</evidence>
<protein>
    <submittedName>
        <fullName evidence="10">Putative endopeptidase</fullName>
    </submittedName>
</protein>
<evidence type="ECO:0000256" key="7">
    <source>
        <dbReference type="ARBA" id="ARBA00023049"/>
    </source>
</evidence>
<dbReference type="Gene3D" id="1.10.1380.10">
    <property type="entry name" value="Neutral endopeptidase , domain2"/>
    <property type="match status" value="1"/>
</dbReference>
<evidence type="ECO:0000313" key="11">
    <source>
        <dbReference type="Proteomes" id="UP000183190"/>
    </source>
</evidence>
<dbReference type="GO" id="GO:0004222">
    <property type="term" value="F:metalloendopeptidase activity"/>
    <property type="evidence" value="ECO:0007669"/>
    <property type="project" value="InterPro"/>
</dbReference>
<gene>
    <name evidence="10" type="ORF">SAMN02910265_02192</name>
</gene>
<organism evidence="10 11">
    <name type="scientific">Ruminococcus flavefaciens</name>
    <dbReference type="NCBI Taxonomy" id="1265"/>
    <lineage>
        <taxon>Bacteria</taxon>
        <taxon>Bacillati</taxon>
        <taxon>Bacillota</taxon>
        <taxon>Clostridia</taxon>
        <taxon>Eubacteriales</taxon>
        <taxon>Oscillospiraceae</taxon>
        <taxon>Ruminococcus</taxon>
    </lineage>
</organism>
<keyword evidence="4" id="KW-0479">Metal-binding</keyword>
<dbReference type="GO" id="GO:0046872">
    <property type="term" value="F:metal ion binding"/>
    <property type="evidence" value="ECO:0007669"/>
    <property type="project" value="UniProtKB-KW"/>
</dbReference>
<evidence type="ECO:0000256" key="1">
    <source>
        <dbReference type="ARBA" id="ARBA00001947"/>
    </source>
</evidence>
<dbReference type="Pfam" id="PF01431">
    <property type="entry name" value="Peptidase_M13"/>
    <property type="match status" value="1"/>
</dbReference>